<dbReference type="CDD" id="cd04166">
    <property type="entry name" value="CysN_ATPS"/>
    <property type="match status" value="1"/>
</dbReference>
<evidence type="ECO:0000256" key="14">
    <source>
        <dbReference type="HAMAP-Rule" id="MF_00065"/>
    </source>
</evidence>
<dbReference type="InterPro" id="IPR041757">
    <property type="entry name" value="CysN_GTP-bd"/>
</dbReference>
<dbReference type="GO" id="GO:0005524">
    <property type="term" value="F:ATP binding"/>
    <property type="evidence" value="ECO:0007669"/>
    <property type="project" value="UniProtKB-UniRule"/>
</dbReference>
<dbReference type="PANTHER" id="PTHR23115">
    <property type="entry name" value="TRANSLATION FACTOR"/>
    <property type="match status" value="1"/>
</dbReference>
<dbReference type="NCBIfam" id="NF003013">
    <property type="entry name" value="PRK03846.1"/>
    <property type="match status" value="1"/>
</dbReference>
<sequence length="636" mass="71192">MAIAQPNAPWQARELAKLVFVGHVDHGKSSLIGRLLYDTDSLPDGKFEELKAMSERRGMPLEWSFLLDAFQAERDQAVTIDTTQIQFRTEQRDYTIIDAPGHKEFLKNMVTGAANADAAVLVVDAREGVQEQTRRHGYLLHILGIKQVAVAVNKMDLVDFDEQRFAEVSQEVTHYLNSIGVDPTYIVPISARDGDNMATRSERTPWYDGKTVLDALDSFHVLTIPTEQPLRFPVQDVYKFDDRRLIAGRIESGILRQGDTLLFSPSNKTVRVRSIEAFNRDPNPVEARAGESVSITLDEQLFLERGEIASHEDNAPKLTNVFKGRIFWFGHEPLEAGKTLKMKLATREARVTVQAIDSVIDTDTLASRPAEQVGRNQIAEVVLRSKQVLAVDEFHDIMRTGRFVLIDGYDAVAGGVLSMEGYPDQRRALQVKSTNVYSVEHRVPAEARHERNGHIGGVLWFTGLSGAGKSTLAMEVENHLFRKGYQVYVLDGDNVRRGLNANLGFSPDDRAENIRRVGEAAALFADAGFIVITSFISPYRADRERARAAGRGQFHEIYVHADLETCEKRDPKGLYRRARAGEIQDFTGIHAPYEHPVDPELVVDTTGEAVEACTQQVLDYVESKFSLHPSKRVEVV</sequence>
<dbReference type="NCBIfam" id="TIGR00231">
    <property type="entry name" value="small_GTP"/>
    <property type="match status" value="1"/>
</dbReference>
<dbReference type="PRINTS" id="PR00315">
    <property type="entry name" value="ELONGATNFCT"/>
</dbReference>
<evidence type="ECO:0000313" key="16">
    <source>
        <dbReference type="EMBL" id="SDF80621.1"/>
    </source>
</evidence>
<organism evidence="16 17">
    <name type="scientific">Limimonas halophila</name>
    <dbReference type="NCBI Taxonomy" id="1082479"/>
    <lineage>
        <taxon>Bacteria</taxon>
        <taxon>Pseudomonadati</taxon>
        <taxon>Pseudomonadota</taxon>
        <taxon>Alphaproteobacteria</taxon>
        <taxon>Rhodospirillales</taxon>
        <taxon>Rhodovibrionaceae</taxon>
        <taxon>Limimonas</taxon>
    </lineage>
</organism>
<dbReference type="NCBIfam" id="TIGR02034">
    <property type="entry name" value="CysN"/>
    <property type="match status" value="1"/>
</dbReference>
<dbReference type="GO" id="GO:0005525">
    <property type="term" value="F:GTP binding"/>
    <property type="evidence" value="ECO:0007669"/>
    <property type="project" value="UniProtKB-KW"/>
</dbReference>
<comment type="similarity">
    <text evidence="14">Belongs to the APS kinase family.</text>
</comment>
<comment type="function">
    <text evidence="12">Proposed to provide activated sulfate for transfer to Nod factor. ATP sulfurylase may be the GTPase, regulating ATP sulfurylase activity.</text>
</comment>
<keyword evidence="14" id="KW-0597">Phosphoprotein</keyword>
<dbReference type="EMBL" id="FNCE01000002">
    <property type="protein sequence ID" value="SDF80621.1"/>
    <property type="molecule type" value="Genomic_DNA"/>
</dbReference>
<dbReference type="InterPro" id="IPR044139">
    <property type="entry name" value="CysN_NoDQ_III"/>
</dbReference>
<dbReference type="Gene3D" id="3.40.50.300">
    <property type="entry name" value="P-loop containing nucleotide triphosphate hydrolases"/>
    <property type="match status" value="2"/>
</dbReference>
<feature type="domain" description="Tr-type G" evidence="15">
    <location>
        <begin position="13"/>
        <end position="226"/>
    </location>
</feature>
<keyword evidence="14 16" id="KW-0418">Kinase</keyword>
<dbReference type="GO" id="GO:0000103">
    <property type="term" value="P:sulfate assimilation"/>
    <property type="evidence" value="ECO:0007669"/>
    <property type="project" value="UniProtKB-UniRule"/>
</dbReference>
<evidence type="ECO:0000256" key="11">
    <source>
        <dbReference type="ARBA" id="ARBA00023268"/>
    </source>
</evidence>
<dbReference type="SUPFAM" id="SSF52540">
    <property type="entry name" value="P-loop containing nucleoside triphosphate hydrolases"/>
    <property type="match status" value="2"/>
</dbReference>
<keyword evidence="10" id="KW-0342">GTP-binding</keyword>
<dbReference type="STRING" id="1082479.SAMN05216241_102412"/>
<dbReference type="InterPro" id="IPR009001">
    <property type="entry name" value="Transl_elong_EF1A/Init_IF2_C"/>
</dbReference>
<dbReference type="InterPro" id="IPR002891">
    <property type="entry name" value="APS"/>
</dbReference>
<dbReference type="InterPro" id="IPR011779">
    <property type="entry name" value="SO4_adenylTrfase_lsu"/>
</dbReference>
<comment type="catalytic activity">
    <reaction evidence="1 14">
        <text>adenosine 5'-phosphosulfate + ATP = 3'-phosphoadenylyl sulfate + ADP + H(+)</text>
        <dbReference type="Rhea" id="RHEA:24152"/>
        <dbReference type="ChEBI" id="CHEBI:15378"/>
        <dbReference type="ChEBI" id="CHEBI:30616"/>
        <dbReference type="ChEBI" id="CHEBI:58243"/>
        <dbReference type="ChEBI" id="CHEBI:58339"/>
        <dbReference type="ChEBI" id="CHEBI:456216"/>
        <dbReference type="EC" id="2.7.1.25"/>
    </reaction>
</comment>
<comment type="pathway">
    <text evidence="14">Sulfur metabolism; hydrogen sulfide biosynthesis; sulfite from sulfate: step 2/3.</text>
</comment>
<dbReference type="GO" id="GO:0004020">
    <property type="term" value="F:adenylylsulfate kinase activity"/>
    <property type="evidence" value="ECO:0007669"/>
    <property type="project" value="UniProtKB-UniRule"/>
</dbReference>
<comment type="catalytic activity">
    <reaction evidence="13">
        <text>sulfate + ATP + H(+) = adenosine 5'-phosphosulfate + diphosphate</text>
        <dbReference type="Rhea" id="RHEA:18133"/>
        <dbReference type="ChEBI" id="CHEBI:15378"/>
        <dbReference type="ChEBI" id="CHEBI:16189"/>
        <dbReference type="ChEBI" id="CHEBI:30616"/>
        <dbReference type="ChEBI" id="CHEBI:33019"/>
        <dbReference type="ChEBI" id="CHEBI:58243"/>
        <dbReference type="EC" id="2.7.7.4"/>
    </reaction>
</comment>
<evidence type="ECO:0000256" key="1">
    <source>
        <dbReference type="ARBA" id="ARBA00001823"/>
    </source>
</evidence>
<evidence type="ECO:0000256" key="8">
    <source>
        <dbReference type="ARBA" id="ARBA00022741"/>
    </source>
</evidence>
<comment type="similarity">
    <text evidence="3">In the C-terminal section; belongs to the APS kinase family.</text>
</comment>
<dbReference type="Proteomes" id="UP000199415">
    <property type="component" value="Unassembled WGS sequence"/>
</dbReference>
<comment type="similarity">
    <text evidence="4">In the N-terminal section; belongs to the TRAFAC class translation factor GTPase superfamily. Classic translation factor GTPase family. CysN/NodQ subfamily.</text>
</comment>
<evidence type="ECO:0000256" key="4">
    <source>
        <dbReference type="ARBA" id="ARBA00007237"/>
    </source>
</evidence>
<name>A0A1G7P309_9PROT</name>
<dbReference type="Gene3D" id="2.40.30.10">
    <property type="entry name" value="Translation factors"/>
    <property type="match status" value="2"/>
</dbReference>
<keyword evidence="6 14" id="KW-0808">Transferase</keyword>
<keyword evidence="7 16" id="KW-0548">Nucleotidyltransferase</keyword>
<dbReference type="InterPro" id="IPR027417">
    <property type="entry name" value="P-loop_NTPase"/>
</dbReference>
<keyword evidence="11" id="KW-0511">Multifunctional enzyme</keyword>
<dbReference type="Pfam" id="PF01583">
    <property type="entry name" value="APS_kinase"/>
    <property type="match status" value="1"/>
</dbReference>
<dbReference type="CDD" id="cd04095">
    <property type="entry name" value="CysN_NoDQ_III"/>
    <property type="match status" value="1"/>
</dbReference>
<dbReference type="Pfam" id="PF00009">
    <property type="entry name" value="GTP_EFTU"/>
    <property type="match status" value="1"/>
</dbReference>
<dbReference type="EC" id="2.7.1.25" evidence="14"/>
<keyword evidence="9 14" id="KW-0067">ATP-binding</keyword>
<feature type="binding site" evidence="14">
    <location>
        <begin position="463"/>
        <end position="470"/>
    </location>
    <ligand>
        <name>ATP</name>
        <dbReference type="ChEBI" id="CHEBI:30616"/>
    </ligand>
</feature>
<proteinExistence type="inferred from homology"/>
<dbReference type="CDD" id="cd02027">
    <property type="entry name" value="APSK"/>
    <property type="match status" value="1"/>
</dbReference>
<dbReference type="InterPro" id="IPR059117">
    <property type="entry name" value="APS_kinase_dom"/>
</dbReference>
<dbReference type="PROSITE" id="PS51722">
    <property type="entry name" value="G_TR_2"/>
    <property type="match status" value="1"/>
</dbReference>
<protein>
    <recommendedName>
        <fullName evidence="14">Adenylyl-sulfate kinase</fullName>
        <ecNumber evidence="14">2.7.1.25</ecNumber>
    </recommendedName>
    <alternativeName>
        <fullName evidence="14">APS kinase</fullName>
    </alternativeName>
    <alternativeName>
        <fullName evidence="14">ATP adenosine-5'-phosphosulfate 3'-phosphotransferase</fullName>
    </alternativeName>
    <alternativeName>
        <fullName evidence="14">Adenosine-5'-phosphosulfate kinase</fullName>
    </alternativeName>
</protein>
<dbReference type="InterPro" id="IPR009000">
    <property type="entry name" value="Transl_B-barrel_sf"/>
</dbReference>
<evidence type="ECO:0000256" key="10">
    <source>
        <dbReference type="ARBA" id="ARBA00023134"/>
    </source>
</evidence>
<evidence type="ECO:0000256" key="2">
    <source>
        <dbReference type="ARBA" id="ARBA00002357"/>
    </source>
</evidence>
<dbReference type="InterPro" id="IPR054696">
    <property type="entry name" value="GTP-eEF1A_C"/>
</dbReference>
<evidence type="ECO:0000256" key="12">
    <source>
        <dbReference type="ARBA" id="ARBA00024872"/>
    </source>
</evidence>
<dbReference type="GO" id="GO:0070814">
    <property type="term" value="P:hydrogen sulfide biosynthetic process"/>
    <property type="evidence" value="ECO:0007669"/>
    <property type="project" value="UniProtKB-UniRule"/>
</dbReference>
<comment type="function">
    <text evidence="2">APS kinase catalyzes the synthesis of activated sulfate.</text>
</comment>
<keyword evidence="8 14" id="KW-0547">Nucleotide-binding</keyword>
<gene>
    <name evidence="14" type="primary">cysC</name>
    <name evidence="16" type="ORF">SAMN05216241_102412</name>
</gene>
<dbReference type="Pfam" id="PF22594">
    <property type="entry name" value="GTP-eEF1A_C"/>
    <property type="match status" value="1"/>
</dbReference>
<dbReference type="InterPro" id="IPR000795">
    <property type="entry name" value="T_Tr_GTP-bd_dom"/>
</dbReference>
<reference evidence="16 17" key="1">
    <citation type="submission" date="2016-10" db="EMBL/GenBank/DDBJ databases">
        <authorList>
            <person name="de Groot N.N."/>
        </authorList>
    </citation>
    <scope>NUCLEOTIDE SEQUENCE [LARGE SCALE GENOMIC DNA]</scope>
    <source>
        <strain evidence="16 17">DSM 25584</strain>
    </source>
</reference>
<accession>A0A1G7P309</accession>
<evidence type="ECO:0000313" key="17">
    <source>
        <dbReference type="Proteomes" id="UP000199415"/>
    </source>
</evidence>
<dbReference type="RefSeq" id="WP_090019022.1">
    <property type="nucleotide sequence ID" value="NZ_FNCE01000002.1"/>
</dbReference>
<dbReference type="HAMAP" id="MF_00065">
    <property type="entry name" value="Adenylyl_sulf_kinase"/>
    <property type="match status" value="1"/>
</dbReference>
<evidence type="ECO:0000256" key="9">
    <source>
        <dbReference type="ARBA" id="ARBA00022840"/>
    </source>
</evidence>
<feature type="active site" description="Phosphoserine intermediate" evidence="14">
    <location>
        <position position="537"/>
    </location>
</feature>
<comment type="subunit">
    <text evidence="5">Sulfate-activating enzymes, NodP and NodQ, may be physically associated.</text>
</comment>
<dbReference type="GO" id="GO:0003924">
    <property type="term" value="F:GTPase activity"/>
    <property type="evidence" value="ECO:0007669"/>
    <property type="project" value="InterPro"/>
</dbReference>
<dbReference type="SUPFAM" id="SSF50447">
    <property type="entry name" value="Translation proteins"/>
    <property type="match status" value="1"/>
</dbReference>
<evidence type="ECO:0000256" key="13">
    <source>
        <dbReference type="ARBA" id="ARBA00049370"/>
    </source>
</evidence>
<evidence type="ECO:0000256" key="3">
    <source>
        <dbReference type="ARBA" id="ARBA00005438"/>
    </source>
</evidence>
<dbReference type="UniPathway" id="UPA00140">
    <property type="reaction ID" value="UER00205"/>
</dbReference>
<keyword evidence="17" id="KW-1185">Reference proteome</keyword>
<evidence type="ECO:0000256" key="7">
    <source>
        <dbReference type="ARBA" id="ARBA00022695"/>
    </source>
</evidence>
<dbReference type="AlphaFoldDB" id="A0A1G7P309"/>
<dbReference type="NCBIfam" id="TIGR00455">
    <property type="entry name" value="apsK"/>
    <property type="match status" value="1"/>
</dbReference>
<evidence type="ECO:0000256" key="5">
    <source>
        <dbReference type="ARBA" id="ARBA00011760"/>
    </source>
</evidence>
<dbReference type="InterPro" id="IPR050100">
    <property type="entry name" value="TRAFAC_GTPase_members"/>
</dbReference>
<dbReference type="SUPFAM" id="SSF50465">
    <property type="entry name" value="EF-Tu/eEF-1alpha/eIF2-gamma C-terminal domain"/>
    <property type="match status" value="1"/>
</dbReference>
<dbReference type="InterPro" id="IPR005225">
    <property type="entry name" value="Small_GTP-bd"/>
</dbReference>
<evidence type="ECO:0000256" key="6">
    <source>
        <dbReference type="ARBA" id="ARBA00022679"/>
    </source>
</evidence>
<dbReference type="GO" id="GO:0004781">
    <property type="term" value="F:sulfate adenylyltransferase (ATP) activity"/>
    <property type="evidence" value="ECO:0007669"/>
    <property type="project" value="UniProtKB-EC"/>
</dbReference>
<evidence type="ECO:0000259" key="15">
    <source>
        <dbReference type="PROSITE" id="PS51722"/>
    </source>
</evidence>
<dbReference type="OrthoDB" id="9804504at2"/>
<comment type="function">
    <text evidence="14">Catalyzes the synthesis of activated sulfate.</text>
</comment>